<dbReference type="EMBL" id="CM001887">
    <property type="protein sequence ID" value="EOY32901.1"/>
    <property type="molecule type" value="Genomic_DNA"/>
</dbReference>
<proteinExistence type="predicted"/>
<dbReference type="InParanoid" id="A0A061GTR7"/>
<name>A0A061GTR7_THECC</name>
<evidence type="ECO:0000313" key="1">
    <source>
        <dbReference type="EMBL" id="EOY32901.1"/>
    </source>
</evidence>
<accession>A0A061GTR7</accession>
<evidence type="ECO:0000313" key="2">
    <source>
        <dbReference type="Proteomes" id="UP000026915"/>
    </source>
</evidence>
<sequence length="144" mass="16408">MENFMKSKGKENEKNEGVESFINVTFGSDEEEVEVLMVQEEKKKIQEIYELLILHVPNIFAQGKNGFQSLRSGDLKIIDSLMIVIKEMKNSKNLHELIGSTIKGDGLIFSYQVEKVNVNFINNKASHLCELGEKVELLAQVEYI</sequence>
<gene>
    <name evidence="1" type="ORF">TCM_040918</name>
</gene>
<dbReference type="Proteomes" id="UP000026915">
    <property type="component" value="Chromosome 9"/>
</dbReference>
<protein>
    <submittedName>
        <fullName evidence="1">Uncharacterized protein</fullName>
    </submittedName>
</protein>
<dbReference type="HOGENOM" id="CLU_1799984_0_0_1"/>
<dbReference type="Gramene" id="EOY32901">
    <property type="protein sequence ID" value="EOY32901"/>
    <property type="gene ID" value="TCM_040918"/>
</dbReference>
<organism evidence="1 2">
    <name type="scientific">Theobroma cacao</name>
    <name type="common">Cacao</name>
    <name type="synonym">Cocoa</name>
    <dbReference type="NCBI Taxonomy" id="3641"/>
    <lineage>
        <taxon>Eukaryota</taxon>
        <taxon>Viridiplantae</taxon>
        <taxon>Streptophyta</taxon>
        <taxon>Embryophyta</taxon>
        <taxon>Tracheophyta</taxon>
        <taxon>Spermatophyta</taxon>
        <taxon>Magnoliopsida</taxon>
        <taxon>eudicotyledons</taxon>
        <taxon>Gunneridae</taxon>
        <taxon>Pentapetalae</taxon>
        <taxon>rosids</taxon>
        <taxon>malvids</taxon>
        <taxon>Malvales</taxon>
        <taxon>Malvaceae</taxon>
        <taxon>Byttnerioideae</taxon>
        <taxon>Theobroma</taxon>
    </lineage>
</organism>
<reference evidence="1 2" key="1">
    <citation type="journal article" date="2013" name="Genome Biol.">
        <title>The genome sequence of the most widely cultivated cacao type and its use to identify candidate genes regulating pod color.</title>
        <authorList>
            <person name="Motamayor J.C."/>
            <person name="Mockaitis K."/>
            <person name="Schmutz J."/>
            <person name="Haiminen N."/>
            <person name="Iii D.L."/>
            <person name="Cornejo O."/>
            <person name="Findley S.D."/>
            <person name="Zheng P."/>
            <person name="Utro F."/>
            <person name="Royaert S."/>
            <person name="Saski C."/>
            <person name="Jenkins J."/>
            <person name="Podicheti R."/>
            <person name="Zhao M."/>
            <person name="Scheffler B.E."/>
            <person name="Stack J.C."/>
            <person name="Feltus F.A."/>
            <person name="Mustiga G.M."/>
            <person name="Amores F."/>
            <person name="Phillips W."/>
            <person name="Marelli J.P."/>
            <person name="May G.D."/>
            <person name="Shapiro H."/>
            <person name="Ma J."/>
            <person name="Bustamante C.D."/>
            <person name="Schnell R.J."/>
            <person name="Main D."/>
            <person name="Gilbert D."/>
            <person name="Parida L."/>
            <person name="Kuhn D.N."/>
        </authorList>
    </citation>
    <scope>NUCLEOTIDE SEQUENCE [LARGE SCALE GENOMIC DNA]</scope>
    <source>
        <strain evidence="2">cv. Matina 1-6</strain>
    </source>
</reference>
<keyword evidence="2" id="KW-1185">Reference proteome</keyword>
<dbReference type="AlphaFoldDB" id="A0A061GTR7"/>